<sequence>MLQHLVLLNAFISYHCTEITDESQCNSNEETQIGCAEGHPIYIVKLVANS</sequence>
<dbReference type="AlphaFoldDB" id="A0A480B5B4"/>
<organism evidence="1 2">
    <name type="scientific">Veillonella tobetsuensis</name>
    <dbReference type="NCBI Taxonomy" id="1110546"/>
    <lineage>
        <taxon>Bacteria</taxon>
        <taxon>Bacillati</taxon>
        <taxon>Bacillota</taxon>
        <taxon>Negativicutes</taxon>
        <taxon>Veillonellales</taxon>
        <taxon>Veillonellaceae</taxon>
        <taxon>Veillonella</taxon>
    </lineage>
</organism>
<evidence type="ECO:0000313" key="2">
    <source>
        <dbReference type="Proteomes" id="UP000303581"/>
    </source>
</evidence>
<dbReference type="Proteomes" id="UP000303581">
    <property type="component" value="Unassembled WGS sequence"/>
</dbReference>
<accession>A0A480B5B4</accession>
<reference evidence="1 2" key="1">
    <citation type="submission" date="2019-03" db="EMBL/GenBank/DDBJ databases">
        <title>Draft genome sequences of two Veillonella tobetsuensis clinical isolates from intraoperative bronchial fluids of elderly patients with pulmonary carcinoma.</title>
        <authorList>
            <person name="Akiyama T."/>
        </authorList>
    </citation>
    <scope>NUCLEOTIDE SEQUENCE [LARGE SCALE GENOMIC DNA]</scope>
    <source>
        <strain evidence="1 2">PAGU 1579</strain>
    </source>
</reference>
<gene>
    <name evidence="1" type="ORF">PAGU1579_04130</name>
</gene>
<keyword evidence="2" id="KW-1185">Reference proteome</keyword>
<dbReference type="EMBL" id="BJCR01000007">
    <property type="protein sequence ID" value="GCL68644.1"/>
    <property type="molecule type" value="Genomic_DNA"/>
</dbReference>
<comment type="caution">
    <text evidence="1">The sequence shown here is derived from an EMBL/GenBank/DDBJ whole genome shotgun (WGS) entry which is preliminary data.</text>
</comment>
<proteinExistence type="predicted"/>
<name>A0A480B5B4_9FIRM</name>
<protein>
    <submittedName>
        <fullName evidence="1">Uncharacterized protein</fullName>
    </submittedName>
</protein>
<evidence type="ECO:0000313" key="1">
    <source>
        <dbReference type="EMBL" id="GCL68644.1"/>
    </source>
</evidence>